<dbReference type="RefSeq" id="WP_269920511.1">
    <property type="nucleotide sequence ID" value="NZ_JAMKBI010000001.1"/>
</dbReference>
<name>A0A9X3L5L0_9BACI</name>
<protein>
    <submittedName>
        <fullName evidence="2">Gfo/Idh/MocA family oxidoreductase</fullName>
    </submittedName>
</protein>
<gene>
    <name evidence="2" type="ORF">M9R61_00490</name>
</gene>
<reference evidence="2" key="1">
    <citation type="submission" date="2022-05" db="EMBL/GenBank/DDBJ databases">
        <authorList>
            <person name="Colautti A."/>
            <person name="Iacumin L."/>
        </authorList>
    </citation>
    <scope>NUCLEOTIDE SEQUENCE</scope>
    <source>
        <strain evidence="2">DSM 30747</strain>
    </source>
</reference>
<evidence type="ECO:0000259" key="1">
    <source>
        <dbReference type="Pfam" id="PF01408"/>
    </source>
</evidence>
<keyword evidence="3" id="KW-1185">Reference proteome</keyword>
<accession>A0A9X3L5L0</accession>
<dbReference type="GO" id="GO:0000166">
    <property type="term" value="F:nucleotide binding"/>
    <property type="evidence" value="ECO:0007669"/>
    <property type="project" value="InterPro"/>
</dbReference>
<dbReference type="AlphaFoldDB" id="A0A9X3L5L0"/>
<dbReference type="Gene3D" id="3.40.50.720">
    <property type="entry name" value="NAD(P)-binding Rossmann-like Domain"/>
    <property type="match status" value="1"/>
</dbReference>
<evidence type="ECO:0000313" key="2">
    <source>
        <dbReference type="EMBL" id="MCZ8531817.1"/>
    </source>
</evidence>
<dbReference type="EMBL" id="JAMKBI010000001">
    <property type="protein sequence ID" value="MCZ8531817.1"/>
    <property type="molecule type" value="Genomic_DNA"/>
</dbReference>
<dbReference type="SUPFAM" id="SSF51735">
    <property type="entry name" value="NAD(P)-binding Rossmann-fold domains"/>
    <property type="match status" value="1"/>
</dbReference>
<feature type="domain" description="Gfo/Idh/MocA-like oxidoreductase N-terminal" evidence="1">
    <location>
        <begin position="3"/>
        <end position="127"/>
    </location>
</feature>
<comment type="caution">
    <text evidence="2">The sequence shown here is derived from an EMBL/GenBank/DDBJ whole genome shotgun (WGS) entry which is preliminary data.</text>
</comment>
<dbReference type="InterPro" id="IPR000683">
    <property type="entry name" value="Gfo/Idh/MocA-like_OxRdtase_N"/>
</dbReference>
<dbReference type="Proteomes" id="UP001152172">
    <property type="component" value="Unassembled WGS sequence"/>
</dbReference>
<evidence type="ECO:0000313" key="3">
    <source>
        <dbReference type="Proteomes" id="UP001152172"/>
    </source>
</evidence>
<dbReference type="Pfam" id="PF01408">
    <property type="entry name" value="GFO_IDH_MocA"/>
    <property type="match status" value="1"/>
</dbReference>
<dbReference type="InterPro" id="IPR036291">
    <property type="entry name" value="NAD(P)-bd_dom_sf"/>
</dbReference>
<proteinExistence type="predicted"/>
<organism evidence="2 3">
    <name type="scientific">Psychrobacillus psychrodurans</name>
    <dbReference type="NCBI Taxonomy" id="126157"/>
    <lineage>
        <taxon>Bacteria</taxon>
        <taxon>Bacillati</taxon>
        <taxon>Bacillota</taxon>
        <taxon>Bacilli</taxon>
        <taxon>Bacillales</taxon>
        <taxon>Bacillaceae</taxon>
        <taxon>Psychrobacillus</taxon>
    </lineage>
</organism>
<sequence length="310" mass="35292">MKNIAIIGAGQLGSRHLQALAKVNEEVVLYIVDPIEMSLEISKERFNKVNTLGKNLMCLNHTTDLPKELEFVVVSTNSKQRLTVLQELLNHAQVKYLLLEKFLFPTIQEYEQATRILETKDTSVYVNCARTMWPAYQKLKIKMEKSSSITYEVVGVNWNLASNAIHFLNLFLYLLNESEVTIDTSMLDYEPLKSKREGYIEFSGTLTAVTPSQHKLILTSNLVGDSSTMIRIKSDTQVIEINELNQIISINGDKETFNMHHQSNLTNQVYEQLIKTGNCSLVTYQQSAKEHIMLLHAFQEFLGDRNGAIT</sequence>